<dbReference type="Proteomes" id="UP001162030">
    <property type="component" value="Chromosome"/>
</dbReference>
<dbReference type="EMBL" id="OX458333">
    <property type="protein sequence ID" value="CAI8809028.1"/>
    <property type="molecule type" value="Genomic_DNA"/>
</dbReference>
<keyword evidence="2" id="KW-1185">Reference proteome</keyword>
<organism evidence="1 2">
    <name type="scientific">Methylocaldum szegediense</name>
    <dbReference type="NCBI Taxonomy" id="73780"/>
    <lineage>
        <taxon>Bacteria</taxon>
        <taxon>Pseudomonadati</taxon>
        <taxon>Pseudomonadota</taxon>
        <taxon>Gammaproteobacteria</taxon>
        <taxon>Methylococcales</taxon>
        <taxon>Methylococcaceae</taxon>
        <taxon>Methylocaldum</taxon>
    </lineage>
</organism>
<evidence type="ECO:0000313" key="2">
    <source>
        <dbReference type="Proteomes" id="UP001162030"/>
    </source>
</evidence>
<protein>
    <submittedName>
        <fullName evidence="1">Uncharacterized protein</fullName>
    </submittedName>
</protein>
<proteinExistence type="predicted"/>
<sequence>MTFTPSAHQEPTVFLSPEIFIGGLTYRLFCWQPDLGLTMVRQHAPIVTMHDLGHTLALRHWDGNRPLTVSEICAPPGYTPMCTAITIKLDHRNGLGHAVRSDRRIHHRSVDTRWDRLCIVIGGLIGTQPGDPIPEAFISGILEGVLRACSERAGWMLSSASSITPRRSGRNFSSKSCTLPQCVVGVGTIPQAR</sequence>
<reference evidence="1 2" key="1">
    <citation type="submission" date="2023-03" db="EMBL/GenBank/DDBJ databases">
        <authorList>
            <person name="Pearce D."/>
        </authorList>
    </citation>
    <scope>NUCLEOTIDE SEQUENCE [LARGE SCALE GENOMIC DNA]</scope>
    <source>
        <strain evidence="1">Msz</strain>
    </source>
</reference>
<gene>
    <name evidence="1" type="ORF">MSZNOR_1742</name>
</gene>
<accession>A0ABN8X169</accession>
<evidence type="ECO:0000313" key="1">
    <source>
        <dbReference type="EMBL" id="CAI8809028.1"/>
    </source>
</evidence>
<name>A0ABN8X169_9GAMM</name>